<reference evidence="1" key="1">
    <citation type="submission" date="2023-03" db="EMBL/GenBank/DDBJ databases">
        <authorList>
            <person name="Julca I."/>
        </authorList>
    </citation>
    <scope>NUCLEOTIDE SEQUENCE</scope>
</reference>
<sequence length="181" mass="20704">MNLYRKPKRSSFNFGTNSIGSVVYYKIKSSIQDKIKSYLSEEAALLRGPFGAVLVAREDGEGQDNATVSGRLPLLYFTMYSVKYRCRRIRYARGVDDLSQLSLPGRVFAQKTPEYCQDRDCFINENEFSLKYYAEFCGIGCYGAFPEFHLSGDDGDGDVLQQSCFGELEYLYFGPHSWDWD</sequence>
<evidence type="ECO:0000313" key="2">
    <source>
        <dbReference type="Proteomes" id="UP001161247"/>
    </source>
</evidence>
<keyword evidence="2" id="KW-1185">Reference proteome</keyword>
<accession>A0AAV1CF43</accession>
<evidence type="ECO:0000313" key="1">
    <source>
        <dbReference type="EMBL" id="CAI9094346.1"/>
    </source>
</evidence>
<gene>
    <name evidence="1" type="ORF">OLC1_LOCUS5532</name>
</gene>
<dbReference type="AlphaFoldDB" id="A0AAV1CF43"/>
<protein>
    <submittedName>
        <fullName evidence="1">OLC1v1030071C1</fullName>
    </submittedName>
</protein>
<name>A0AAV1CF43_OLDCO</name>
<dbReference type="EMBL" id="OX459119">
    <property type="protein sequence ID" value="CAI9094346.1"/>
    <property type="molecule type" value="Genomic_DNA"/>
</dbReference>
<dbReference type="Proteomes" id="UP001161247">
    <property type="component" value="Chromosome 2"/>
</dbReference>
<organism evidence="1 2">
    <name type="scientific">Oldenlandia corymbosa var. corymbosa</name>
    <dbReference type="NCBI Taxonomy" id="529605"/>
    <lineage>
        <taxon>Eukaryota</taxon>
        <taxon>Viridiplantae</taxon>
        <taxon>Streptophyta</taxon>
        <taxon>Embryophyta</taxon>
        <taxon>Tracheophyta</taxon>
        <taxon>Spermatophyta</taxon>
        <taxon>Magnoliopsida</taxon>
        <taxon>eudicotyledons</taxon>
        <taxon>Gunneridae</taxon>
        <taxon>Pentapetalae</taxon>
        <taxon>asterids</taxon>
        <taxon>lamiids</taxon>
        <taxon>Gentianales</taxon>
        <taxon>Rubiaceae</taxon>
        <taxon>Rubioideae</taxon>
        <taxon>Spermacoceae</taxon>
        <taxon>Hedyotis-Oldenlandia complex</taxon>
        <taxon>Oldenlandia</taxon>
    </lineage>
</organism>
<proteinExistence type="predicted"/>